<feature type="compositionally biased region" description="Polar residues" evidence="25">
    <location>
        <begin position="1930"/>
        <end position="1942"/>
    </location>
</feature>
<dbReference type="PRINTS" id="PR00385">
    <property type="entry name" value="P450"/>
</dbReference>
<dbReference type="GO" id="GO:0032991">
    <property type="term" value="C:protein-containing complex"/>
    <property type="evidence" value="ECO:0007669"/>
    <property type="project" value="UniProtKB-ARBA"/>
</dbReference>
<dbReference type="RefSeq" id="XP_025434003.1">
    <property type="nucleotide sequence ID" value="XM_025576679.1"/>
</dbReference>
<evidence type="ECO:0000256" key="21">
    <source>
        <dbReference type="ARBA" id="ARBA00072826"/>
    </source>
</evidence>
<dbReference type="GO" id="GO:0005506">
    <property type="term" value="F:iron ion binding"/>
    <property type="evidence" value="ECO:0007669"/>
    <property type="project" value="InterPro"/>
</dbReference>
<evidence type="ECO:0000256" key="10">
    <source>
        <dbReference type="ARBA" id="ARBA00022989"/>
    </source>
</evidence>
<comment type="similarity">
    <text evidence="4">Belongs to the DNA repair metallo-beta-lactamase (DRMBL) family.</text>
</comment>
<dbReference type="PANTHER" id="PTHR23240">
    <property type="entry name" value="DNA CROSS-LINK REPAIR PROTEIN PSO2/SNM1-RELATED"/>
    <property type="match status" value="1"/>
</dbReference>
<dbReference type="Pfam" id="PF08241">
    <property type="entry name" value="Methyltransf_11"/>
    <property type="match status" value="1"/>
</dbReference>
<dbReference type="InterPro" id="IPR016654">
    <property type="entry name" value="U6_snRNA_Lsm2"/>
</dbReference>
<dbReference type="Gene3D" id="3.40.50.150">
    <property type="entry name" value="Vaccinia Virus protein VP39"/>
    <property type="match status" value="1"/>
</dbReference>
<keyword evidence="15" id="KW-0325">Glycoprotein</keyword>
<dbReference type="InterPro" id="IPR029063">
    <property type="entry name" value="SAM-dependent_MTases_sf"/>
</dbReference>
<evidence type="ECO:0000256" key="18">
    <source>
        <dbReference type="ARBA" id="ARBA00025892"/>
    </source>
</evidence>
<evidence type="ECO:0000256" key="23">
    <source>
        <dbReference type="ARBA" id="ARBA00082391"/>
    </source>
</evidence>
<evidence type="ECO:0000256" key="3">
    <source>
        <dbReference type="ARBA" id="ARBA00004167"/>
    </source>
</evidence>
<comment type="catalytic activity">
    <reaction evidence="19">
        <text>benzoate + reduced [NADPH--hemoprotein reductase] + O2 = 4-hydroxybenzoate + oxidized [NADPH--hemoprotein reductase] + H2O + H(+)</text>
        <dbReference type="Rhea" id="RHEA:18033"/>
        <dbReference type="Rhea" id="RHEA-COMP:11964"/>
        <dbReference type="Rhea" id="RHEA-COMP:11965"/>
        <dbReference type="ChEBI" id="CHEBI:15377"/>
        <dbReference type="ChEBI" id="CHEBI:15378"/>
        <dbReference type="ChEBI" id="CHEBI:15379"/>
        <dbReference type="ChEBI" id="CHEBI:16150"/>
        <dbReference type="ChEBI" id="CHEBI:17879"/>
        <dbReference type="ChEBI" id="CHEBI:57618"/>
        <dbReference type="ChEBI" id="CHEBI:58210"/>
        <dbReference type="EC" id="1.14.14.92"/>
    </reaction>
</comment>
<evidence type="ECO:0000256" key="16">
    <source>
        <dbReference type="ARBA" id="ARBA00023204"/>
    </source>
</evidence>
<dbReference type="EC" id="1.14.14.92" evidence="20"/>
<dbReference type="SUPFAM" id="SSF50182">
    <property type="entry name" value="Sm-like ribonucleoproteins"/>
    <property type="match status" value="1"/>
</dbReference>
<evidence type="ECO:0000256" key="14">
    <source>
        <dbReference type="ARBA" id="ARBA00023136"/>
    </source>
</evidence>
<dbReference type="GeneID" id="37077908"/>
<protein>
    <recommendedName>
        <fullName evidence="21">Benzoate 4-monooxygenase bphA</fullName>
        <ecNumber evidence="20">1.14.14.92</ecNumber>
    </recommendedName>
    <alternativeName>
        <fullName evidence="22">Benzoate-para-hydroxylase A</fullName>
    </alternativeName>
    <alternativeName>
        <fullName evidence="23">Cytochrome P450 monooxygenase cyp53A1</fullName>
    </alternativeName>
</protein>
<keyword evidence="28" id="KW-1185">Reference proteome</keyword>
<feature type="region of interest" description="Disordered" evidence="25">
    <location>
        <begin position="1396"/>
        <end position="1440"/>
    </location>
</feature>
<dbReference type="CDD" id="cd16273">
    <property type="entry name" value="SNM1A-1C-like_MBL-fold"/>
    <property type="match status" value="1"/>
</dbReference>
<dbReference type="STRING" id="1450539.A0A318ZKA3"/>
<evidence type="ECO:0000256" key="1">
    <source>
        <dbReference type="ARBA" id="ARBA00001971"/>
    </source>
</evidence>
<dbReference type="Gene3D" id="2.30.30.100">
    <property type="match status" value="1"/>
</dbReference>
<dbReference type="InterPro" id="IPR036396">
    <property type="entry name" value="Cyt_P450_sf"/>
</dbReference>
<keyword evidence="8 24" id="KW-0479">Metal-binding</keyword>
<comment type="cofactor">
    <cofactor evidence="1 24">
        <name>heme</name>
        <dbReference type="ChEBI" id="CHEBI:30413"/>
    </cofactor>
</comment>
<keyword evidence="6 24" id="KW-0349">Heme</keyword>
<feature type="compositionally biased region" description="Polar residues" evidence="25">
    <location>
        <begin position="1082"/>
        <end position="1094"/>
    </location>
</feature>
<dbReference type="SMART" id="SM00651">
    <property type="entry name" value="Sm"/>
    <property type="match status" value="1"/>
</dbReference>
<reference evidence="27 28" key="1">
    <citation type="submission" date="2016-12" db="EMBL/GenBank/DDBJ databases">
        <title>The genomes of Aspergillus section Nigri reveals drivers in fungal speciation.</title>
        <authorList>
            <consortium name="DOE Joint Genome Institute"/>
            <person name="Vesth T.C."/>
            <person name="Nybo J."/>
            <person name="Theobald S."/>
            <person name="Brandl J."/>
            <person name="Frisvad J.C."/>
            <person name="Nielsen K.F."/>
            <person name="Lyhne E.K."/>
            <person name="Kogle M.E."/>
            <person name="Kuo A."/>
            <person name="Riley R."/>
            <person name="Clum A."/>
            <person name="Nolan M."/>
            <person name="Lipzen A."/>
            <person name="Salamov A."/>
            <person name="Henrissat B."/>
            <person name="Wiebenga A."/>
            <person name="De Vries R.P."/>
            <person name="Grigoriev I.V."/>
            <person name="Mortensen U.H."/>
            <person name="Andersen M.R."/>
            <person name="Baker S.E."/>
        </authorList>
    </citation>
    <scope>NUCLEOTIDE SEQUENCE [LARGE SCALE GENOMIC DNA]</scope>
    <source>
        <strain evidence="27 28">JOP 1030-1</strain>
    </source>
</reference>
<feature type="compositionally biased region" description="Basic and acidic residues" evidence="25">
    <location>
        <begin position="1150"/>
        <end position="1161"/>
    </location>
</feature>
<feature type="compositionally biased region" description="Acidic residues" evidence="25">
    <location>
        <begin position="1233"/>
        <end position="1243"/>
    </location>
</feature>
<evidence type="ECO:0000256" key="4">
    <source>
        <dbReference type="ARBA" id="ARBA00010304"/>
    </source>
</evidence>
<evidence type="ECO:0000256" key="9">
    <source>
        <dbReference type="ARBA" id="ARBA00022763"/>
    </source>
</evidence>
<feature type="region of interest" description="Disordered" evidence="25">
    <location>
        <begin position="1"/>
        <end position="40"/>
    </location>
</feature>
<keyword evidence="10" id="KW-1133">Transmembrane helix</keyword>
<dbReference type="Pfam" id="PF00067">
    <property type="entry name" value="p450"/>
    <property type="match status" value="1"/>
</dbReference>
<dbReference type="EMBL" id="KZ821222">
    <property type="protein sequence ID" value="PYH48021.1"/>
    <property type="molecule type" value="Genomic_DNA"/>
</dbReference>
<gene>
    <name evidence="27" type="ORF">BP01DRAFT_371653</name>
</gene>
<dbReference type="GO" id="GO:0005634">
    <property type="term" value="C:nucleus"/>
    <property type="evidence" value="ECO:0007669"/>
    <property type="project" value="UniProtKB-SubCell"/>
</dbReference>
<evidence type="ECO:0000256" key="25">
    <source>
        <dbReference type="SAM" id="MobiDB-lite"/>
    </source>
</evidence>
<feature type="compositionally biased region" description="Basic and acidic residues" evidence="25">
    <location>
        <begin position="1405"/>
        <end position="1440"/>
    </location>
</feature>
<dbReference type="GO" id="GO:0018664">
    <property type="term" value="F:benzoate 4-monooxygenase activity"/>
    <property type="evidence" value="ECO:0007669"/>
    <property type="project" value="UniProtKB-EC"/>
</dbReference>
<sequence>MADVQYSTGSSCPPPRQVRGTRLDTIPEDSRETQYSEQNEGLALNTAKSVTIPRLKLKTSGLSLGFMRPNKFFSPISAGTMSSCSDTEWQQQMKPFEDLYDATDEESVTSDDCTSFASTRPTSLTTPTTRNSMLSPISRKRYPSLTIPSSTAWPSLQGACKSSPVPPTPPSKIPVSPAALSLLARSVPAVHAPPSLDGSLSSDQISNLSAPATPDLQSLPDHDWPAPDIHVRQDLEDVEDVGIPALDADPDVQSIEIAYDGASEDLAQVLGRFPRIPGQVTPPAFDAEPNLVRGDTPSDTGVHLSEDALETLRHLSLNRVSDPWSEASDSNDEMWQVETPPQRPRSAEGATPASELSGYSFSRLSIPSPGGFFASLAPRARHTWAIPTGNKPPNSATAERFYKLPFSRAEGEIVEHIIDYPERSMDEELTALYDPSGPPTAIRIPAENIAEPLEPLKSPVSTAVDKVDYAPIPPAVLDQVERDEDYEAELRKKAMSGLDRTSVWLAAQASYLAALNETNPANTIDTESASEVEAPQKTNQQTPSTLVRKKSVKFTGVLPAAPSAQPSTSASKDSIYWRGFQALRDQSSIRDTHVHQHARFDAIQSVRVGLSNLHIDCLVGKYELIPTQRPAYKGPFSMAPRNSTLDSARVQKAQFSIVEKEQLVLAQIRQAMWAMDALRFLNGGRMLISPATKKLRGSNRSPNSTTKAGQSSFRVLDLGGHASCEWAWQFAYDYPDAKVTTVLIKGQEINLGIKGPSNARQVFVSQPWKLPFPDNKFDVISARSLPALLRNEYPIGELVDEYDLCLKECRRCLKPGGFLEFFILDAEISRAGPQGSAISTSFAANLKAQGYDPMPTKSFLGRLQKNFTDIKRAWTFLPMGIEPTKTEPPRETPDPRVKSLAGDCEAIQGPVGSTADIASITGVLGGWHWEQWYVKLQQEIGVDRENMLARVGAVFDEGLLSSYMNLFYSTAIMLFFRYVTHPSRRRHHHHPHSPPAGSLFQDATTKLENPYPSFFKTLTNQTVTIELKNDIRIRGTLKSVDQYLNIKLDNVDVLDLDKYPHLSSVKNMFIRGSVKADGPPKATSTQPRITQFATKTARPSAGNGVRKNSSSSQKTPTLRRQGSSTASNGAGDLFLEDKKRNVSAGYAAPEPERAVRSKTPDDIWEGELEDTPAPALDAERLNENELAVSKKRKLEAPTAGDGTSPQAKSSSGSDAAPAAFAKKTRLLSGPFIDESDSEEEEDLERFRAAEKESAIAPDHPIGAPAFASSAESPVGAEEASRNGQKPTTPAVDTSPSLVRNATNYTEPDEYTNFDDLEDEFRGEENFLDAFDDDDVDDDHDNQEKEVIIGLGGLTDGFEGEENSFGCEVPVCPICQTSLTGLNEADVSIHVNDCLDGKPGMMQTEPEPKVKSEPTIKSEPEAQSDPEIKPDPEPPSKAPTRMDRAAIARPAQRDPYAPGHAGTRSAFSKLMAGNAEDTAWAAAAANEVASRGKQAYQRTCPFYKIMPGFSICVDAFRYGAVEGCNAYFLSHFHSDHYIGLTGSWRHGPIYCSLDRRWLVPLDFEKKTEIPGTGGAYVTIIEANHCPGSAIFLFEKTMGSGPSQRTQRVLHCGDFRASPLHVQHELLRPDVVDPLTGQHRQQRIDACYLDTTYLSPKYAFPSQEDVIQACAQLCVELNEGQQKSSGLAFGSTGSSSGIGGGLMSKFVSKVTGSSAQESASTSSGRLLVVIGTYSIGKERICLGIARALKSKIFATPAKQRICACLEDPELSSLLTDDPRAAQVHMQTLFEIRAETLADYLDSLKPHFTKVVGFRPTGWTYRPPAGRMLDNPPVSTVLHSAHWQTPFSARDLVPQRGSTRESACFGVPYSEHSSFRELTMFCCALRIGRVIPTVNVGSQKSRERMKAWVERWEAEKRKSESSRGGRSAGEKQLLQSRPGGQSRFTSRAGGIASGIPPLKYRDLQPTFCQHYDQHFAFLFIRRPIMIADLLSPQATPYLLLGLVALYYLLPYVQLWRLRDIPSPGFAAFSNFWLLLQTRRGSRFLVVDEAHKRYGKLVRIAPRHVSIADDNAIQAVYGHGNGFLKADFYDAFVSIRRGLFNTRDRAEHTRKRKTVSHTFSMKSIGQFEQYIHGNIELFVQKWTTMANTQRNPRTGFASLDALNWFNYLAFDIIGDLAFGAPFGMLEKGKDIAEMRKTPDAPPSYVQAVEVLNRRGEVSATLGCYPALKPFAKYIPDRFFRDGMEAIENLAGIAVARVNERLRPEVMANNTRVDLLARLMEGKDQNGNKLGREELTAEALTQLIAGSDTTSNTSCAILYWCMRTPGVIEKLHKVLDEAIPKDIEVPTYAMVKEIPYLQWVIWETMRIHSTSAMGLPREIPAENPPVTISGHTFYPGDVVSVPTYTIHHSKEIWGPDADDFVPERWDPARLTNRQKAAFIPFSTGPRACVGRNVAEMELLVICGTVFRLFEFEMQQEGPMESREGFLRKPLGLQVGMRRRQIAA</sequence>
<dbReference type="SUPFAM" id="SSF56281">
    <property type="entry name" value="Metallo-hydrolase/oxidoreductase"/>
    <property type="match status" value="1"/>
</dbReference>
<keyword evidence="12 24" id="KW-0408">Iron</keyword>
<dbReference type="CDD" id="cd01725">
    <property type="entry name" value="LSm2"/>
    <property type="match status" value="1"/>
</dbReference>
<evidence type="ECO:0000256" key="13">
    <source>
        <dbReference type="ARBA" id="ARBA00023033"/>
    </source>
</evidence>
<dbReference type="InterPro" id="IPR036866">
    <property type="entry name" value="RibonucZ/Hydroxyglut_hydro"/>
</dbReference>
<feature type="region of interest" description="Disordered" evidence="25">
    <location>
        <begin position="525"/>
        <end position="544"/>
    </location>
</feature>
<evidence type="ECO:0000256" key="15">
    <source>
        <dbReference type="ARBA" id="ARBA00023180"/>
    </source>
</evidence>
<feature type="compositionally biased region" description="Polar residues" evidence="25">
    <location>
        <begin position="1106"/>
        <end position="1128"/>
    </location>
</feature>
<evidence type="ECO:0000256" key="5">
    <source>
        <dbReference type="ARBA" id="ARBA00010617"/>
    </source>
</evidence>
<evidence type="ECO:0000256" key="2">
    <source>
        <dbReference type="ARBA" id="ARBA00004123"/>
    </source>
</evidence>
<dbReference type="CDD" id="cd11061">
    <property type="entry name" value="CYP67-like"/>
    <property type="match status" value="1"/>
</dbReference>
<evidence type="ECO:0000256" key="11">
    <source>
        <dbReference type="ARBA" id="ARBA00023002"/>
    </source>
</evidence>
<feature type="region of interest" description="Disordered" evidence="25">
    <location>
        <begin position="1073"/>
        <end position="1313"/>
    </location>
</feature>
<keyword evidence="16" id="KW-0234">DNA repair</keyword>
<dbReference type="InterPro" id="IPR010920">
    <property type="entry name" value="LSM_dom_sf"/>
</dbReference>
<feature type="compositionally biased region" description="Low complexity" evidence="25">
    <location>
        <begin position="118"/>
        <end position="130"/>
    </location>
</feature>
<dbReference type="Gene3D" id="3.40.50.12650">
    <property type="match status" value="1"/>
</dbReference>
<proteinExistence type="inferred from homology"/>
<evidence type="ECO:0000259" key="26">
    <source>
        <dbReference type="PROSITE" id="PS52002"/>
    </source>
</evidence>
<evidence type="ECO:0000256" key="17">
    <source>
        <dbReference type="ARBA" id="ARBA00023242"/>
    </source>
</evidence>
<dbReference type="GO" id="GO:0003684">
    <property type="term" value="F:damaged DNA binding"/>
    <property type="evidence" value="ECO:0007669"/>
    <property type="project" value="TreeGrafter"/>
</dbReference>
<dbReference type="InterPro" id="IPR017972">
    <property type="entry name" value="Cyt_P450_CS"/>
</dbReference>
<dbReference type="InterPro" id="IPR013216">
    <property type="entry name" value="Methyltransf_11"/>
</dbReference>
<evidence type="ECO:0000256" key="22">
    <source>
        <dbReference type="ARBA" id="ARBA00081895"/>
    </source>
</evidence>
<evidence type="ECO:0000256" key="7">
    <source>
        <dbReference type="ARBA" id="ARBA00022692"/>
    </source>
</evidence>
<dbReference type="FunFam" id="3.40.50.12650:FF:000007">
    <property type="entry name" value="DNA cross-link repair 1A protein, variant"/>
    <property type="match status" value="1"/>
</dbReference>
<evidence type="ECO:0000313" key="28">
    <source>
        <dbReference type="Proteomes" id="UP000248349"/>
    </source>
</evidence>
<evidence type="ECO:0000256" key="19">
    <source>
        <dbReference type="ARBA" id="ARBA00050706"/>
    </source>
</evidence>
<keyword evidence="9" id="KW-0227">DNA damage</keyword>
<dbReference type="InterPro" id="IPR011084">
    <property type="entry name" value="DRMBL"/>
</dbReference>
<keyword evidence="13" id="KW-0503">Monooxygenase</keyword>
<dbReference type="PANTHER" id="PTHR23240:SF6">
    <property type="entry name" value="DNA CROSS-LINK REPAIR 1A PROTEIN"/>
    <property type="match status" value="1"/>
</dbReference>
<keyword evidence="14" id="KW-0472">Membrane</keyword>
<dbReference type="GO" id="GO:0036297">
    <property type="term" value="P:interstrand cross-link repair"/>
    <property type="evidence" value="ECO:0007669"/>
    <property type="project" value="TreeGrafter"/>
</dbReference>
<feature type="compositionally biased region" description="Polar residues" evidence="25">
    <location>
        <begin position="1201"/>
        <end position="1213"/>
    </location>
</feature>
<feature type="binding site" description="axial binding residue" evidence="24">
    <location>
        <position position="2443"/>
    </location>
    <ligand>
        <name>heme</name>
        <dbReference type="ChEBI" id="CHEBI:30413"/>
    </ligand>
    <ligandPart>
        <name>Fe</name>
        <dbReference type="ChEBI" id="CHEBI:18248"/>
    </ligandPart>
</feature>
<dbReference type="GO" id="GO:0006397">
    <property type="term" value="P:mRNA processing"/>
    <property type="evidence" value="ECO:0007669"/>
    <property type="project" value="InterPro"/>
</dbReference>
<dbReference type="Pfam" id="PF07522">
    <property type="entry name" value="DRMBL"/>
    <property type="match status" value="1"/>
</dbReference>
<evidence type="ECO:0000313" key="27">
    <source>
        <dbReference type="EMBL" id="PYH48021.1"/>
    </source>
</evidence>
<comment type="similarity">
    <text evidence="5">Belongs to the cytochrome P450 family.</text>
</comment>
<keyword evidence="7" id="KW-0812">Transmembrane</keyword>
<dbReference type="PROSITE" id="PS00086">
    <property type="entry name" value="CYTOCHROME_P450"/>
    <property type="match status" value="1"/>
</dbReference>
<feature type="compositionally biased region" description="Polar residues" evidence="25">
    <location>
        <begin position="1281"/>
        <end position="1305"/>
    </location>
</feature>
<evidence type="ECO:0000256" key="12">
    <source>
        <dbReference type="ARBA" id="ARBA00023004"/>
    </source>
</evidence>
<name>A0A318ZKA3_9EURO</name>
<dbReference type="InterPro" id="IPR047575">
    <property type="entry name" value="Sm"/>
</dbReference>
<dbReference type="Pfam" id="PF01423">
    <property type="entry name" value="LSM"/>
    <property type="match status" value="1"/>
</dbReference>
<dbReference type="GO" id="GO:0035312">
    <property type="term" value="F:5'-3' DNA exonuclease activity"/>
    <property type="evidence" value="ECO:0007669"/>
    <property type="project" value="TreeGrafter"/>
</dbReference>
<dbReference type="Proteomes" id="UP000248349">
    <property type="component" value="Unassembled WGS sequence"/>
</dbReference>
<evidence type="ECO:0000256" key="8">
    <source>
        <dbReference type="ARBA" id="ARBA00022723"/>
    </source>
</evidence>
<evidence type="ECO:0000256" key="20">
    <source>
        <dbReference type="ARBA" id="ARBA00066552"/>
    </source>
</evidence>
<dbReference type="GO" id="GO:0006303">
    <property type="term" value="P:double-strand break repair via nonhomologous end joining"/>
    <property type="evidence" value="ECO:0007669"/>
    <property type="project" value="TreeGrafter"/>
</dbReference>
<dbReference type="GO" id="GO:0008757">
    <property type="term" value="F:S-adenosylmethionine-dependent methyltransferase activity"/>
    <property type="evidence" value="ECO:0007669"/>
    <property type="project" value="InterPro"/>
</dbReference>
<dbReference type="Gene3D" id="3.60.15.10">
    <property type="entry name" value="Ribonuclease Z/Hydroxyacylglutathione hydrolase-like"/>
    <property type="match status" value="1"/>
</dbReference>
<feature type="domain" description="Sm" evidence="26">
    <location>
        <begin position="1010"/>
        <end position="1074"/>
    </location>
</feature>
<dbReference type="OrthoDB" id="1470350at2759"/>
<feature type="region of interest" description="Disordered" evidence="25">
    <location>
        <begin position="1916"/>
        <end position="1947"/>
    </location>
</feature>
<accession>A0A318ZKA3</accession>
<keyword evidence="11" id="KW-0560">Oxidoreductase</keyword>
<dbReference type="SUPFAM" id="SSF48264">
    <property type="entry name" value="Cytochrome P450"/>
    <property type="match status" value="1"/>
</dbReference>
<dbReference type="Gene3D" id="1.10.630.10">
    <property type="entry name" value="Cytochrome P450"/>
    <property type="match status" value="1"/>
</dbReference>
<dbReference type="InterPro" id="IPR001163">
    <property type="entry name" value="Sm_dom_euk/arc"/>
</dbReference>
<feature type="region of interest" description="Disordered" evidence="25">
    <location>
        <begin position="322"/>
        <end position="354"/>
    </location>
</feature>
<comment type="subcellular location">
    <subcellularLocation>
        <location evidence="3">Membrane</location>
        <topology evidence="3">Single-pass membrane protein</topology>
    </subcellularLocation>
    <subcellularLocation>
        <location evidence="2">Nucleus</location>
    </subcellularLocation>
</comment>
<dbReference type="CDD" id="cd02440">
    <property type="entry name" value="AdoMet_MTases"/>
    <property type="match status" value="1"/>
</dbReference>
<dbReference type="PROSITE" id="PS52002">
    <property type="entry name" value="SM"/>
    <property type="match status" value="1"/>
</dbReference>
<dbReference type="InterPro" id="IPR002401">
    <property type="entry name" value="Cyt_P450_E_grp-I"/>
</dbReference>
<feature type="region of interest" description="Disordered" evidence="25">
    <location>
        <begin position="110"/>
        <end position="135"/>
    </location>
</feature>
<evidence type="ECO:0000256" key="24">
    <source>
        <dbReference type="PIRSR" id="PIRSR602401-1"/>
    </source>
</evidence>
<organism evidence="27 28">
    <name type="scientific">Aspergillus saccharolyticus JOP 1030-1</name>
    <dbReference type="NCBI Taxonomy" id="1450539"/>
    <lineage>
        <taxon>Eukaryota</taxon>
        <taxon>Fungi</taxon>
        <taxon>Dikarya</taxon>
        <taxon>Ascomycota</taxon>
        <taxon>Pezizomycotina</taxon>
        <taxon>Eurotiomycetes</taxon>
        <taxon>Eurotiomycetidae</taxon>
        <taxon>Eurotiales</taxon>
        <taxon>Aspergillaceae</taxon>
        <taxon>Aspergillus</taxon>
        <taxon>Aspergillus subgen. Circumdati</taxon>
    </lineage>
</organism>
<dbReference type="PRINTS" id="PR00463">
    <property type="entry name" value="EP450I"/>
</dbReference>
<dbReference type="SUPFAM" id="SSF53335">
    <property type="entry name" value="S-adenosyl-L-methionine-dependent methyltransferases"/>
    <property type="match status" value="1"/>
</dbReference>
<dbReference type="GO" id="GO:0016020">
    <property type="term" value="C:membrane"/>
    <property type="evidence" value="ECO:0007669"/>
    <property type="project" value="UniProtKB-SubCell"/>
</dbReference>
<dbReference type="GO" id="GO:0003723">
    <property type="term" value="F:RNA binding"/>
    <property type="evidence" value="ECO:0007669"/>
    <property type="project" value="InterPro"/>
</dbReference>
<keyword evidence="17" id="KW-0539">Nucleus</keyword>
<comment type="subunit">
    <text evidence="18">Component of the heptameric LSM1-LSM7 complex, which consists of LSM1, LSM2, LSM3, LSM4, LSM5, LSM6 and LSM7. Component of the heptameric LSM2-LSM8 complex, which consists of LSM2, LSM3, LSM4, LSM5, LSM6, LSM7 and LSM8. The LSm subunits form a seven-membered ring structure with a doughnut shape.</text>
</comment>
<evidence type="ECO:0000256" key="6">
    <source>
        <dbReference type="ARBA" id="ARBA00022617"/>
    </source>
</evidence>
<feature type="compositionally biased region" description="Polar residues" evidence="25">
    <location>
        <begin position="1"/>
        <end position="11"/>
    </location>
</feature>
<dbReference type="InterPro" id="IPR001128">
    <property type="entry name" value="Cyt_P450"/>
</dbReference>
<dbReference type="GO" id="GO:0020037">
    <property type="term" value="F:heme binding"/>
    <property type="evidence" value="ECO:0007669"/>
    <property type="project" value="InterPro"/>
</dbReference>
<feature type="compositionally biased region" description="Basic and acidic residues" evidence="25">
    <location>
        <begin position="1244"/>
        <end position="1253"/>
    </location>
</feature>
<dbReference type="FunFam" id="1.10.630.10:FF:000053">
    <property type="entry name" value="Cytochrome P450 benzoate 4-monooxygenase"/>
    <property type="match status" value="1"/>
</dbReference>